<feature type="transmembrane region" description="Helical" evidence="1">
    <location>
        <begin position="9"/>
        <end position="30"/>
    </location>
</feature>
<dbReference type="EMBL" id="JACRSQ010000003">
    <property type="protein sequence ID" value="MBC8542594.1"/>
    <property type="molecule type" value="Genomic_DNA"/>
</dbReference>
<sequence>MLKTNGKKLGIGIGIFVVIIIAGVLISRLIGGASQKGDVIYGAVGGGKENFLADEEVNRILLEEYNLVVKNDAWSNGKLIKDPLTYELDGQTKNYDFVFFSDQRYYEYYQLPAAEGEAPRLAKKKGAIALNTPIVFYSWDVVVDAFIREKIVTEDNGTYYVTDMPKLLEYINEGKKWSDIGLDSIYGNINIASTDPVTSSPGATYYGLLASIMNGGEITQDSLLQTMPKLSNFYIKSGFMNNTPADLFDLYLRTGVGAKPMIVDYEKSVIDFANANPEGYAQVKDSMRILYPSPTIWNSHCIISFSDAGSRFVDALNDKRIQEIAFNRYGFRTGVTGGQYDVSAIGVEGIPQNILSVVSGLKMDVYNEIIDGLKATRE</sequence>
<keyword evidence="1" id="KW-0472">Membrane</keyword>
<proteinExistence type="predicted"/>
<dbReference type="AlphaFoldDB" id="A0A926DSN1"/>
<evidence type="ECO:0000313" key="2">
    <source>
        <dbReference type="EMBL" id="MBC8542594.1"/>
    </source>
</evidence>
<keyword evidence="1" id="KW-1133">Transmembrane helix</keyword>
<gene>
    <name evidence="2" type="ORF">H8730_03400</name>
</gene>
<dbReference type="Proteomes" id="UP000657006">
    <property type="component" value="Unassembled WGS sequence"/>
</dbReference>
<organism evidence="2 3">
    <name type="scientific">Bianquea renquensis</name>
    <dbReference type="NCBI Taxonomy" id="2763661"/>
    <lineage>
        <taxon>Bacteria</taxon>
        <taxon>Bacillati</taxon>
        <taxon>Bacillota</taxon>
        <taxon>Clostridia</taxon>
        <taxon>Eubacteriales</taxon>
        <taxon>Bianqueaceae</taxon>
        <taxon>Bianquea</taxon>
    </lineage>
</organism>
<evidence type="ECO:0000313" key="3">
    <source>
        <dbReference type="Proteomes" id="UP000657006"/>
    </source>
</evidence>
<accession>A0A926DSN1</accession>
<protein>
    <recommendedName>
        <fullName evidence="4">Extracellular solute-binding protein</fullName>
    </recommendedName>
</protein>
<reference evidence="2" key="1">
    <citation type="submission" date="2020-08" db="EMBL/GenBank/DDBJ databases">
        <title>Genome public.</title>
        <authorList>
            <person name="Liu C."/>
            <person name="Sun Q."/>
        </authorList>
    </citation>
    <scope>NUCLEOTIDE SEQUENCE</scope>
    <source>
        <strain evidence="2">NSJ-32</strain>
    </source>
</reference>
<keyword evidence="1" id="KW-0812">Transmembrane</keyword>
<name>A0A926DSN1_9FIRM</name>
<keyword evidence="3" id="KW-1185">Reference proteome</keyword>
<dbReference type="RefSeq" id="WP_177718756.1">
    <property type="nucleotide sequence ID" value="NZ_JACRSQ010000003.1"/>
</dbReference>
<evidence type="ECO:0008006" key="4">
    <source>
        <dbReference type="Google" id="ProtNLM"/>
    </source>
</evidence>
<comment type="caution">
    <text evidence="2">The sequence shown here is derived from an EMBL/GenBank/DDBJ whole genome shotgun (WGS) entry which is preliminary data.</text>
</comment>
<evidence type="ECO:0000256" key="1">
    <source>
        <dbReference type="SAM" id="Phobius"/>
    </source>
</evidence>